<protein>
    <submittedName>
        <fullName evidence="1">Uncharacterized protein</fullName>
    </submittedName>
</protein>
<accession>A0A4Y9XVA8</accession>
<dbReference type="EMBL" id="SEKV01000787">
    <property type="protein sequence ID" value="TFY53702.1"/>
    <property type="molecule type" value="Genomic_DNA"/>
</dbReference>
<evidence type="ECO:0000313" key="2">
    <source>
        <dbReference type="Proteomes" id="UP000298390"/>
    </source>
</evidence>
<comment type="caution">
    <text evidence="1">The sequence shown here is derived from an EMBL/GenBank/DDBJ whole genome shotgun (WGS) entry which is preliminary data.</text>
</comment>
<sequence>MSDSSCLSHFTWYSFARGVQTAFLPQPALPLAALAEARALALSGKASWVGNLRLALSKLTTPVDFDVAAPLTEDGVAGCLEDLRTSLVTDLKQQINGSTRLMILSARKQRDPALERRAYLAVTNRGHRLALCRLLASDHPLAVEVLRWHTPTVPREQRLCRFCRLQGSVEDEVHVLLKCSAEELRHARKQFLDAVFARRPLWRISRERMPERFLADCSADKDVVAAFAEYVHSIFELCDTVPMAVVPIEEPVQTAA</sequence>
<gene>
    <name evidence="1" type="ORF">EVJ58_g9302</name>
</gene>
<proteinExistence type="predicted"/>
<organism evidence="1 2">
    <name type="scientific">Rhodofomes roseus</name>
    <dbReference type="NCBI Taxonomy" id="34475"/>
    <lineage>
        <taxon>Eukaryota</taxon>
        <taxon>Fungi</taxon>
        <taxon>Dikarya</taxon>
        <taxon>Basidiomycota</taxon>
        <taxon>Agaricomycotina</taxon>
        <taxon>Agaricomycetes</taxon>
        <taxon>Polyporales</taxon>
        <taxon>Rhodofomes</taxon>
    </lineage>
</organism>
<dbReference type="Proteomes" id="UP000298390">
    <property type="component" value="Unassembled WGS sequence"/>
</dbReference>
<evidence type="ECO:0000313" key="1">
    <source>
        <dbReference type="EMBL" id="TFY53702.1"/>
    </source>
</evidence>
<dbReference type="AlphaFoldDB" id="A0A4Y9XVA8"/>
<dbReference type="STRING" id="34475.A0A4Y9XVA8"/>
<name>A0A4Y9XVA8_9APHY</name>
<reference evidence="1 2" key="1">
    <citation type="submission" date="2019-01" db="EMBL/GenBank/DDBJ databases">
        <title>Genome sequencing of the rare red list fungi Fomitopsis rosea.</title>
        <authorList>
            <person name="Buettner E."/>
            <person name="Kellner H."/>
        </authorList>
    </citation>
    <scope>NUCLEOTIDE SEQUENCE [LARGE SCALE GENOMIC DNA]</scope>
    <source>
        <strain evidence="1 2">DSM 105464</strain>
    </source>
</reference>